<sequence>MNAPRPAPDLARLLIFDRRGWKRLPFGEFADSVNERAERDRPGHWVHRGLPIDCLRRNFRVVRIS</sequence>
<organism evidence="1 2">
    <name type="scientific">Methanoculleus bourgensis</name>
    <dbReference type="NCBI Taxonomy" id="83986"/>
    <lineage>
        <taxon>Archaea</taxon>
        <taxon>Methanobacteriati</taxon>
        <taxon>Methanobacteriota</taxon>
        <taxon>Stenosarchaea group</taxon>
        <taxon>Methanomicrobia</taxon>
        <taxon>Methanomicrobiales</taxon>
        <taxon>Methanomicrobiaceae</taxon>
        <taxon>Methanoculleus</taxon>
    </lineage>
</organism>
<dbReference type="KEGG" id="mema:MMAB1_1198"/>
<accession>A0A0X3BKB2</accession>
<dbReference type="AlphaFoldDB" id="A0A0X3BKB2"/>
<name>A0A0X3BKB2_9EURY</name>
<evidence type="ECO:0000313" key="2">
    <source>
        <dbReference type="Proteomes" id="UP000069850"/>
    </source>
</evidence>
<proteinExistence type="predicted"/>
<protein>
    <submittedName>
        <fullName evidence="1">Uncharacterized protein</fullName>
    </submittedName>
</protein>
<gene>
    <name evidence="1" type="ORF">MMAB1_1198</name>
</gene>
<dbReference type="Proteomes" id="UP000069850">
    <property type="component" value="Chromosome 1"/>
</dbReference>
<dbReference type="EMBL" id="LT158599">
    <property type="protein sequence ID" value="CVK32411.1"/>
    <property type="molecule type" value="Genomic_DNA"/>
</dbReference>
<reference evidence="1 2" key="1">
    <citation type="submission" date="2016-01" db="EMBL/GenBank/DDBJ databases">
        <authorList>
            <person name="Manzoor S."/>
        </authorList>
    </citation>
    <scope>NUCLEOTIDE SEQUENCE [LARGE SCALE GENOMIC DNA]</scope>
    <source>
        <strain evidence="1">Methanoculleus sp MAB1</strain>
    </source>
</reference>
<evidence type="ECO:0000313" key="1">
    <source>
        <dbReference type="EMBL" id="CVK32411.1"/>
    </source>
</evidence>